<proteinExistence type="predicted"/>
<sequence>MFIMGSIYFIVDDAIKALPYFEKSFQLNADDVEMLTLKTNVHLALQQKDEAITCCKRIIKLEPKNSEAESLLDQLENI</sequence>
<dbReference type="AlphaFoldDB" id="A0A075I9K4"/>
<dbReference type="InterPro" id="IPR011990">
    <property type="entry name" value="TPR-like_helical_dom_sf"/>
</dbReference>
<organism evidence="1">
    <name type="scientific">uncultured marine thaumarchaeote SAT1000_10_G06</name>
    <dbReference type="NCBI Taxonomy" id="1456374"/>
    <lineage>
        <taxon>Archaea</taxon>
        <taxon>Nitrososphaerota</taxon>
        <taxon>environmental samples</taxon>
    </lineage>
</organism>
<reference evidence="1" key="1">
    <citation type="journal article" date="2014" name="Genome Biol. Evol.">
        <title>Pangenome evidence for extensive interdomain horizontal transfer affecting lineage core and shell genes in uncultured planktonic thaumarchaeota and euryarchaeota.</title>
        <authorList>
            <person name="Deschamps P."/>
            <person name="Zivanovic Y."/>
            <person name="Moreira D."/>
            <person name="Rodriguez-Valera F."/>
            <person name="Lopez-Garcia P."/>
        </authorList>
    </citation>
    <scope>NUCLEOTIDE SEQUENCE</scope>
</reference>
<protein>
    <submittedName>
        <fullName evidence="1">TPR repeat-containing protein</fullName>
    </submittedName>
</protein>
<dbReference type="EMBL" id="KF901216">
    <property type="protein sequence ID" value="AIF22793.1"/>
    <property type="molecule type" value="Genomic_DNA"/>
</dbReference>
<accession>A0A075I9K4</accession>
<dbReference type="Gene3D" id="1.25.40.10">
    <property type="entry name" value="Tetratricopeptide repeat domain"/>
    <property type="match status" value="1"/>
</dbReference>
<dbReference type="InterPro" id="IPR019734">
    <property type="entry name" value="TPR_rpt"/>
</dbReference>
<evidence type="ECO:0000313" key="1">
    <source>
        <dbReference type="EMBL" id="AIF22793.1"/>
    </source>
</evidence>
<dbReference type="SMART" id="SM00028">
    <property type="entry name" value="TPR"/>
    <property type="match status" value="1"/>
</dbReference>
<name>A0A075I9K4_9ARCH</name>
<dbReference type="SUPFAM" id="SSF48452">
    <property type="entry name" value="TPR-like"/>
    <property type="match status" value="1"/>
</dbReference>
<dbReference type="Pfam" id="PF14559">
    <property type="entry name" value="TPR_19"/>
    <property type="match status" value="1"/>
</dbReference>